<dbReference type="STRING" id="563192.HMPREF0179_00449"/>
<accession>E5Y2T5</accession>
<organism evidence="4 5">
    <name type="scientific">Bilophila wadsworthia (strain 3_1_6)</name>
    <dbReference type="NCBI Taxonomy" id="563192"/>
    <lineage>
        <taxon>Bacteria</taxon>
        <taxon>Pseudomonadati</taxon>
        <taxon>Thermodesulfobacteriota</taxon>
        <taxon>Desulfovibrionia</taxon>
        <taxon>Desulfovibrionales</taxon>
        <taxon>Desulfovibrionaceae</taxon>
        <taxon>Bilophila</taxon>
    </lineage>
</organism>
<feature type="domain" description="3-octaprenyl-4-hydroxybenzoate carboxy-lyase-like Rift-related" evidence="1">
    <location>
        <begin position="116"/>
        <end position="322"/>
    </location>
</feature>
<dbReference type="GO" id="GO:0005829">
    <property type="term" value="C:cytosol"/>
    <property type="evidence" value="ECO:0007669"/>
    <property type="project" value="TreeGrafter"/>
</dbReference>
<dbReference type="HOGENOM" id="CLU_023348_5_1_7"/>
<dbReference type="Pfam" id="PF20696">
    <property type="entry name" value="UbiD_C"/>
    <property type="match status" value="1"/>
</dbReference>
<dbReference type="PANTHER" id="PTHR30108">
    <property type="entry name" value="3-OCTAPRENYL-4-HYDROXYBENZOATE CARBOXY-LYASE-RELATED"/>
    <property type="match status" value="1"/>
</dbReference>
<reference evidence="4 5" key="2">
    <citation type="submission" date="2013-04" db="EMBL/GenBank/DDBJ databases">
        <title>The Genome Sequence of Bilophila wadsworthia 3_1_6.</title>
        <authorList>
            <consortium name="The Broad Institute Genomics Platform"/>
            <person name="Earl A."/>
            <person name="Ward D."/>
            <person name="Feldgarden M."/>
            <person name="Gevers D."/>
            <person name="Sibley C."/>
            <person name="Strauss J."/>
            <person name="Allen-Vercoe E."/>
            <person name="Walker B."/>
            <person name="Young S."/>
            <person name="Zeng Q."/>
            <person name="Gargeya S."/>
            <person name="Fitzgerald M."/>
            <person name="Haas B."/>
            <person name="Abouelleil A."/>
            <person name="Allen A.W."/>
            <person name="Alvarado L."/>
            <person name="Arachchi H.M."/>
            <person name="Berlin A.M."/>
            <person name="Chapman S.B."/>
            <person name="Gainer-Dewar J."/>
            <person name="Goldberg J."/>
            <person name="Griggs A."/>
            <person name="Gujja S."/>
            <person name="Hansen M."/>
            <person name="Howarth C."/>
            <person name="Imamovic A."/>
            <person name="Ireland A."/>
            <person name="Larimer J."/>
            <person name="McCowan C."/>
            <person name="Murphy C."/>
            <person name="Pearson M."/>
            <person name="Poon T.W."/>
            <person name="Priest M."/>
            <person name="Roberts A."/>
            <person name="Saif S."/>
            <person name="Shea T."/>
            <person name="Sisk P."/>
            <person name="Sykes S."/>
            <person name="Wortman J."/>
            <person name="Nusbaum C."/>
            <person name="Birren B."/>
        </authorList>
    </citation>
    <scope>NUCLEOTIDE SEQUENCE [LARGE SCALE GENOMIC DNA]</scope>
    <source>
        <strain evidence="4 5">3_1_6</strain>
    </source>
</reference>
<evidence type="ECO:0000259" key="2">
    <source>
        <dbReference type="Pfam" id="PF20695"/>
    </source>
</evidence>
<evidence type="ECO:0000259" key="3">
    <source>
        <dbReference type="Pfam" id="PF20696"/>
    </source>
</evidence>
<dbReference type="InterPro" id="IPR049383">
    <property type="entry name" value="UbiD-like_N"/>
</dbReference>
<dbReference type="PANTHER" id="PTHR30108:SF17">
    <property type="entry name" value="FERULIC ACID DECARBOXYLASE 1"/>
    <property type="match status" value="1"/>
</dbReference>
<sequence length="488" mass="52823">MSLTAADITDLRTALKLLDQHGELAQTDVEADPVAELCGAYRHIGAGGTVARPTRIGPAMLFNKVKRHPGARVAIGVLSSRKRAALLLGTEPERLGWHLMDALQHLIQPTAIKGIAPCQEAVHRADEPGFDLRRLVPAPTNTPEDAGPYVTMGLLYGKDPENGDEDVTIHRMCLQGPDTLSVWFSPGRHIDVFRAKAEAAGKPLPVSVSIGLDPAIYLGACFEPPMTPIGFNELAIAGALRGRAVEQCACLTVDAKALAWAEYVIEGEILPNVRIAEDAQSGNGKAMPEFPGYCGPSDPQTPVMRVTAVTHRLHPIMQTTIGPSEEHVNLAGIPTEASILGLVERAMPGRVRNVYAASCGGGKFMAVLQFRKATIADEGRQRQAALLAFSAFPELKHVFLVDDDVDPFDMSDVLWAMTTRYQGNFDTVFLPGVRGHVLDPTQSPLYDARIPARGVGCKAIFDCTVPFDQKERFQRAPFMEVDPGKFLI</sequence>
<dbReference type="eggNOG" id="COG0043">
    <property type="taxonomic scope" value="Bacteria"/>
</dbReference>
<dbReference type="Pfam" id="PF20695">
    <property type="entry name" value="UbiD_N"/>
    <property type="match status" value="1"/>
</dbReference>
<feature type="domain" description="3-octaprenyl-4-hydroxybenzoate carboxy-lyase-like C-terminal" evidence="3">
    <location>
        <begin position="329"/>
        <end position="463"/>
    </location>
</feature>
<dbReference type="GeneID" id="78086776"/>
<keyword evidence="5" id="KW-1185">Reference proteome</keyword>
<comment type="caution">
    <text evidence="4">The sequence shown here is derived from an EMBL/GenBank/DDBJ whole genome shotgun (WGS) entry which is preliminary data.</text>
</comment>
<feature type="domain" description="3-octaprenyl-4-hydroxybenzoate carboxy-lyase-like N-terminal" evidence="2">
    <location>
        <begin position="15"/>
        <end position="102"/>
    </location>
</feature>
<dbReference type="AlphaFoldDB" id="E5Y2T5"/>
<dbReference type="GO" id="GO:0006744">
    <property type="term" value="P:ubiquinone biosynthetic process"/>
    <property type="evidence" value="ECO:0007669"/>
    <property type="project" value="TreeGrafter"/>
</dbReference>
<evidence type="ECO:0000313" key="5">
    <source>
        <dbReference type="Proteomes" id="UP000006034"/>
    </source>
</evidence>
<gene>
    <name evidence="4" type="ORF">HMPREF0179_00449</name>
</gene>
<dbReference type="RefSeq" id="WP_005024632.1">
    <property type="nucleotide sequence ID" value="NZ_KE150239.1"/>
</dbReference>
<dbReference type="OrthoDB" id="9809841at2"/>
<dbReference type="EMBL" id="ADCP02000002">
    <property type="protein sequence ID" value="EFV45675.1"/>
    <property type="molecule type" value="Genomic_DNA"/>
</dbReference>
<dbReference type="InterPro" id="IPR049381">
    <property type="entry name" value="UbiD-like_C"/>
</dbReference>
<name>E5Y2T5_BILW3</name>
<reference evidence="4 5" key="1">
    <citation type="submission" date="2010-10" db="EMBL/GenBank/DDBJ databases">
        <authorList>
            <consortium name="The Broad Institute Genome Sequencing Platform"/>
            <person name="Ward D."/>
            <person name="Earl A."/>
            <person name="Feldgarden M."/>
            <person name="Young S.K."/>
            <person name="Gargeya S."/>
            <person name="Zeng Q."/>
            <person name="Alvarado L."/>
            <person name="Berlin A."/>
            <person name="Bochicchio J."/>
            <person name="Chapman S.B."/>
            <person name="Chen Z."/>
            <person name="Freedman E."/>
            <person name="Gellesch M."/>
            <person name="Goldberg J."/>
            <person name="Griggs A."/>
            <person name="Gujja S."/>
            <person name="Heilman E."/>
            <person name="Heiman D."/>
            <person name="Howarth C."/>
            <person name="Mehta T."/>
            <person name="Neiman D."/>
            <person name="Pearson M."/>
            <person name="Roberts A."/>
            <person name="Saif S."/>
            <person name="Shea T."/>
            <person name="Shenoy N."/>
            <person name="Sisk P."/>
            <person name="Stolte C."/>
            <person name="Sykes S."/>
            <person name="White J."/>
            <person name="Yandava C."/>
            <person name="Allen-Vercoe E."/>
            <person name="Sibley C."/>
            <person name="Ambrose C.E."/>
            <person name="Strauss J."/>
            <person name="Daigneault M."/>
            <person name="Haas B."/>
            <person name="Nusbaum C."/>
            <person name="Birren B."/>
        </authorList>
    </citation>
    <scope>NUCLEOTIDE SEQUENCE [LARGE SCALE GENOMIC DNA]</scope>
    <source>
        <strain evidence="4 5">3_1_6</strain>
    </source>
</reference>
<dbReference type="Gene3D" id="3.40.1670.10">
    <property type="entry name" value="UbiD C-terminal domain-like"/>
    <property type="match status" value="1"/>
</dbReference>
<dbReference type="InterPro" id="IPR048304">
    <property type="entry name" value="UbiD_Rift_dom"/>
</dbReference>
<proteinExistence type="predicted"/>
<dbReference type="SUPFAM" id="SSF50475">
    <property type="entry name" value="FMN-binding split barrel"/>
    <property type="match status" value="1"/>
</dbReference>
<evidence type="ECO:0000313" key="4">
    <source>
        <dbReference type="EMBL" id="EFV45675.1"/>
    </source>
</evidence>
<protein>
    <submittedName>
        <fullName evidence="4">UbiD family decarboxylase</fullName>
    </submittedName>
</protein>
<dbReference type="GO" id="GO:0008694">
    <property type="term" value="F:4-hydroxy-3-polyprenylbenzoate decarboxylase activity"/>
    <property type="evidence" value="ECO:0007669"/>
    <property type="project" value="TreeGrafter"/>
</dbReference>
<dbReference type="Pfam" id="PF01977">
    <property type="entry name" value="UbiD"/>
    <property type="match status" value="1"/>
</dbReference>
<evidence type="ECO:0000259" key="1">
    <source>
        <dbReference type="Pfam" id="PF01977"/>
    </source>
</evidence>
<dbReference type="Proteomes" id="UP000006034">
    <property type="component" value="Unassembled WGS sequence"/>
</dbReference>
<dbReference type="InterPro" id="IPR002830">
    <property type="entry name" value="UbiD"/>
</dbReference>
<dbReference type="SUPFAM" id="SSF143968">
    <property type="entry name" value="UbiD C-terminal domain-like"/>
    <property type="match status" value="1"/>
</dbReference>